<evidence type="ECO:0000313" key="2">
    <source>
        <dbReference type="Proteomes" id="UP000183529"/>
    </source>
</evidence>
<name>A0AAQ1GAU1_9BURK</name>
<gene>
    <name evidence="1" type="ORF">SAMN05216550_101128</name>
</gene>
<reference evidence="1 2" key="1">
    <citation type="submission" date="2016-10" db="EMBL/GenBank/DDBJ databases">
        <authorList>
            <person name="Varghese N."/>
            <person name="Submissions S."/>
        </authorList>
    </citation>
    <scope>NUCLEOTIDE SEQUENCE [LARGE SCALE GENOMIC DNA]</scope>
    <source>
        <strain evidence="1 2">LMG 22274</strain>
    </source>
</reference>
<dbReference type="EMBL" id="FNZM01000001">
    <property type="protein sequence ID" value="SEI83535.1"/>
    <property type="molecule type" value="Genomic_DNA"/>
</dbReference>
<organism evidence="1 2">
    <name type="scientific">Paraburkholderia tropica</name>
    <dbReference type="NCBI Taxonomy" id="92647"/>
    <lineage>
        <taxon>Bacteria</taxon>
        <taxon>Pseudomonadati</taxon>
        <taxon>Pseudomonadota</taxon>
        <taxon>Betaproteobacteria</taxon>
        <taxon>Burkholderiales</taxon>
        <taxon>Burkholderiaceae</taxon>
        <taxon>Paraburkholderia</taxon>
    </lineage>
</organism>
<dbReference type="AlphaFoldDB" id="A0AAQ1GAU1"/>
<evidence type="ECO:0000313" key="1">
    <source>
        <dbReference type="EMBL" id="SEI83535.1"/>
    </source>
</evidence>
<sequence>MIGTNAQDSFERIFFAAARSRLVTDAQHACEFSPASNEVAQGEHVIVLTISSMQFRVLLLIHLKDDEATRAYYTGETEAGAGRPLIETFTEFGNLCCGSMNQQLVEHFPDLGMSTPYALSGQCLPYLRELKPDSVKSWALTIDGSVRLGATLCICTRAPLDFVAADMADASESAGELEFF</sequence>
<accession>A0AAQ1GAU1</accession>
<protein>
    <submittedName>
        <fullName evidence="1">Uncharacterized protein</fullName>
    </submittedName>
</protein>
<proteinExistence type="predicted"/>
<comment type="caution">
    <text evidence="1">The sequence shown here is derived from an EMBL/GenBank/DDBJ whole genome shotgun (WGS) entry which is preliminary data.</text>
</comment>
<dbReference type="GeneID" id="61305093"/>
<dbReference type="RefSeq" id="WP_074981062.1">
    <property type="nucleotide sequence ID" value="NZ_CADFGN010000005.1"/>
</dbReference>
<dbReference type="Proteomes" id="UP000183529">
    <property type="component" value="Unassembled WGS sequence"/>
</dbReference>